<dbReference type="Proteomes" id="UP000824081">
    <property type="component" value="Unassembled WGS sequence"/>
</dbReference>
<dbReference type="GO" id="GO:0005886">
    <property type="term" value="C:plasma membrane"/>
    <property type="evidence" value="ECO:0007669"/>
    <property type="project" value="TreeGrafter"/>
</dbReference>
<feature type="binding site" evidence="8">
    <location>
        <position position="153"/>
    </location>
    <ligand>
        <name>ATP</name>
        <dbReference type="ChEBI" id="CHEBI:30616"/>
    </ligand>
</feature>
<evidence type="ECO:0000256" key="4">
    <source>
        <dbReference type="ARBA" id="ARBA00022741"/>
    </source>
</evidence>
<dbReference type="HAMAP" id="MF_00377">
    <property type="entry name" value="DnaA_bact"/>
    <property type="match status" value="1"/>
</dbReference>
<dbReference type="AlphaFoldDB" id="A0A9D1MG18"/>
<dbReference type="InterPro" id="IPR010921">
    <property type="entry name" value="Trp_repressor/repl_initiator"/>
</dbReference>
<dbReference type="SUPFAM" id="SSF48295">
    <property type="entry name" value="TrpR-like"/>
    <property type="match status" value="1"/>
</dbReference>
<evidence type="ECO:0000256" key="2">
    <source>
        <dbReference type="ARBA" id="ARBA00022490"/>
    </source>
</evidence>
<evidence type="ECO:0000259" key="13">
    <source>
        <dbReference type="SMART" id="SM00760"/>
    </source>
</evidence>
<evidence type="ECO:0000256" key="7">
    <source>
        <dbReference type="ARBA" id="ARBA00023125"/>
    </source>
</evidence>
<protein>
    <recommendedName>
        <fullName evidence="8 9">Chromosomal replication initiator protein DnaA</fullName>
    </recommendedName>
</protein>
<evidence type="ECO:0000313" key="15">
    <source>
        <dbReference type="Proteomes" id="UP000824081"/>
    </source>
</evidence>
<evidence type="ECO:0000256" key="8">
    <source>
        <dbReference type="HAMAP-Rule" id="MF_00377"/>
    </source>
</evidence>
<dbReference type="CDD" id="cd00009">
    <property type="entry name" value="AAA"/>
    <property type="match status" value="1"/>
</dbReference>
<feature type="binding site" evidence="8">
    <location>
        <position position="151"/>
    </location>
    <ligand>
        <name>ATP</name>
        <dbReference type="ChEBI" id="CHEBI:30616"/>
    </ligand>
</feature>
<comment type="domain">
    <text evidence="8">Domain I is involved in oligomerization and binding regulators, domain II is flexibile and of varying length in different bacteria, domain III forms the AAA+ region, while domain IV binds dsDNA.</text>
</comment>
<reference evidence="14" key="1">
    <citation type="submission" date="2020-10" db="EMBL/GenBank/DDBJ databases">
        <authorList>
            <person name="Gilroy R."/>
        </authorList>
    </citation>
    <scope>NUCLEOTIDE SEQUENCE</scope>
    <source>
        <strain evidence="14">11687</strain>
    </source>
</reference>
<sequence length="450" mass="50840">MAEKSQINFLWKQIRDKAEGIIPPVSFNTFIKDLEPVDVINRRIYLKAPTDLAASTIMKKQAVPLRDAIAKCNVGINDFRLLVDGSETYTLEEEEDLADAFKPVPINKNFTFDSFVVGSSNKFVYAAAKSVAEHPGESFNPLFIYGESGLGKTHLMQAIANYIDKNAPDKRVLYTTCENFLNEFIDSMISGKISARDKGARFRLHYRNVDILMIDDIQFLAKKPGVQEEFFHTFNELSSQNKQIVLTSDRPPKEIATLEERLRTRFEGGLIADIQPPDLETKIAILKRKALERKCHMPDDVLEFLANDSGHDVRTLEGRLTKVLFASKLHEEPISLSLARLALSESVNENQSSGEITPENIISAVCGYYKFRREDLIGKGKKADLVKARQICTYLMCEMLSLPLISIGNLMGGRDHTTIMYSRDKVDELIKLNEKTAKEVDDIKNIVLKQ</sequence>
<comment type="subunit">
    <text evidence="8">Oligomerizes as a right-handed, spiral filament on DNA at oriC.</text>
</comment>
<feature type="binding site" evidence="8">
    <location>
        <position position="149"/>
    </location>
    <ligand>
        <name>ATP</name>
        <dbReference type="ChEBI" id="CHEBI:30616"/>
    </ligand>
</feature>
<dbReference type="SMART" id="SM00382">
    <property type="entry name" value="AAA"/>
    <property type="match status" value="1"/>
</dbReference>
<evidence type="ECO:0000256" key="5">
    <source>
        <dbReference type="ARBA" id="ARBA00022840"/>
    </source>
</evidence>
<dbReference type="GO" id="GO:0006275">
    <property type="term" value="P:regulation of DNA replication"/>
    <property type="evidence" value="ECO:0007669"/>
    <property type="project" value="UniProtKB-UniRule"/>
</dbReference>
<dbReference type="GO" id="GO:0008289">
    <property type="term" value="F:lipid binding"/>
    <property type="evidence" value="ECO:0007669"/>
    <property type="project" value="UniProtKB-KW"/>
</dbReference>
<dbReference type="PRINTS" id="PR00051">
    <property type="entry name" value="DNAA"/>
</dbReference>
<name>A0A9D1MG18_9FIRM</name>
<feature type="binding site" evidence="8">
    <location>
        <position position="152"/>
    </location>
    <ligand>
        <name>ATP</name>
        <dbReference type="ChEBI" id="CHEBI:30616"/>
    </ligand>
</feature>
<dbReference type="FunFam" id="3.40.50.300:FF:000668">
    <property type="entry name" value="Chromosomal replication initiator protein DnaA"/>
    <property type="match status" value="1"/>
</dbReference>
<dbReference type="GO" id="GO:0005737">
    <property type="term" value="C:cytoplasm"/>
    <property type="evidence" value="ECO:0007669"/>
    <property type="project" value="UniProtKB-SubCell"/>
</dbReference>
<dbReference type="EMBL" id="DVMZ01000126">
    <property type="protein sequence ID" value="HIU59388.1"/>
    <property type="molecule type" value="Genomic_DNA"/>
</dbReference>
<comment type="subcellular location">
    <subcellularLocation>
        <location evidence="8">Cytoplasm</location>
    </subcellularLocation>
</comment>
<evidence type="ECO:0000256" key="10">
    <source>
        <dbReference type="RuleBase" id="RU000577"/>
    </source>
</evidence>
<reference evidence="14" key="2">
    <citation type="journal article" date="2021" name="PeerJ">
        <title>Extensive microbial diversity within the chicken gut microbiome revealed by metagenomics and culture.</title>
        <authorList>
            <person name="Gilroy R."/>
            <person name="Ravi A."/>
            <person name="Getino M."/>
            <person name="Pursley I."/>
            <person name="Horton D.L."/>
            <person name="Alikhan N.F."/>
            <person name="Baker D."/>
            <person name="Gharbi K."/>
            <person name="Hall N."/>
            <person name="Watson M."/>
            <person name="Adriaenssens E.M."/>
            <person name="Foster-Nyarko E."/>
            <person name="Jarju S."/>
            <person name="Secka A."/>
            <person name="Antonio M."/>
            <person name="Oren A."/>
            <person name="Chaudhuri R.R."/>
            <person name="La Ragione R."/>
            <person name="Hildebrand F."/>
            <person name="Pallen M.J."/>
        </authorList>
    </citation>
    <scope>NUCLEOTIDE SEQUENCE</scope>
    <source>
        <strain evidence="14">11687</strain>
    </source>
</reference>
<dbReference type="Gene3D" id="3.30.300.180">
    <property type="match status" value="1"/>
</dbReference>
<gene>
    <name evidence="8 14" type="primary">dnaA</name>
    <name evidence="14" type="ORF">IAC57_04720</name>
</gene>
<accession>A0A9D1MG18</accession>
<dbReference type="Gene3D" id="3.40.50.300">
    <property type="entry name" value="P-loop containing nucleotide triphosphate hydrolases"/>
    <property type="match status" value="1"/>
</dbReference>
<feature type="region of interest" description="Domain IV, binds dsDNA" evidence="8">
    <location>
        <begin position="328"/>
        <end position="450"/>
    </location>
</feature>
<organism evidence="14 15">
    <name type="scientific">Candidatus Scatosoma pullistercoris</name>
    <dbReference type="NCBI Taxonomy" id="2840934"/>
    <lineage>
        <taxon>Bacteria</taxon>
        <taxon>Bacillati</taxon>
        <taxon>Bacillota</taxon>
        <taxon>Clostridia</taxon>
        <taxon>Candidatus Scatosoma</taxon>
    </lineage>
</organism>
<feature type="region of interest" description="Domain I, interacts with DnaA modulators" evidence="8">
    <location>
        <begin position="1"/>
        <end position="94"/>
    </location>
</feature>
<evidence type="ECO:0000256" key="3">
    <source>
        <dbReference type="ARBA" id="ARBA00022705"/>
    </source>
</evidence>
<dbReference type="SUPFAM" id="SSF52540">
    <property type="entry name" value="P-loop containing nucleoside triphosphate hydrolases"/>
    <property type="match status" value="1"/>
</dbReference>
<dbReference type="Pfam" id="PF08299">
    <property type="entry name" value="Bac_DnaA_C"/>
    <property type="match status" value="1"/>
</dbReference>
<dbReference type="InterPro" id="IPR020591">
    <property type="entry name" value="Chromosome_initiator_DnaA-like"/>
</dbReference>
<keyword evidence="3 8" id="KW-0235">DNA replication</keyword>
<keyword evidence="6 8" id="KW-0446">Lipid-binding</keyword>
<dbReference type="InterPro" id="IPR038454">
    <property type="entry name" value="DnaA_N_sf"/>
</dbReference>
<keyword evidence="7 8" id="KW-0238">DNA-binding</keyword>
<dbReference type="Gene3D" id="1.10.1750.10">
    <property type="match status" value="1"/>
</dbReference>
<comment type="function">
    <text evidence="8 10">Plays an essential role in the initiation and regulation of chromosomal replication. ATP-DnaA binds to the origin of replication (oriC) to initiate formation of the DNA replication initiation complex once per cell cycle. Binds the DnaA box (a 9 base pair repeat at the origin) and separates the double-stranded (ds)DNA. Forms a right-handed helical filament on oriC DNA; dsDNA binds to the exterior of the filament while single-stranded (ss)DNA is stabiized in the filament's interior. The ATP-DnaA-oriC complex binds and stabilizes one strand of the AT-rich DNA unwinding element (DUE), permitting loading of DNA polymerase. After initiation quickly degrades to an ADP-DnaA complex that is not apt for DNA replication. Binds acidic phospholipids.</text>
</comment>
<evidence type="ECO:0000256" key="6">
    <source>
        <dbReference type="ARBA" id="ARBA00023121"/>
    </source>
</evidence>
<dbReference type="Pfam" id="PF00308">
    <property type="entry name" value="Bac_DnaA"/>
    <property type="match status" value="1"/>
</dbReference>
<proteinExistence type="inferred from homology"/>
<evidence type="ECO:0000256" key="11">
    <source>
        <dbReference type="RuleBase" id="RU004227"/>
    </source>
</evidence>
<dbReference type="SMART" id="SM00760">
    <property type="entry name" value="Bac_DnaA_C"/>
    <property type="match status" value="1"/>
</dbReference>
<dbReference type="InterPro" id="IPR013159">
    <property type="entry name" value="DnaA_C"/>
</dbReference>
<comment type="caution">
    <text evidence="8">Lacks conserved residue(s) required for the propagation of feature annotation.</text>
</comment>
<evidence type="ECO:0000256" key="1">
    <source>
        <dbReference type="ARBA" id="ARBA00006583"/>
    </source>
</evidence>
<dbReference type="InterPro" id="IPR018312">
    <property type="entry name" value="Chromosome_initiator_DnaA_CS"/>
</dbReference>
<keyword evidence="5 8" id="KW-0067">ATP-binding</keyword>
<dbReference type="NCBIfam" id="TIGR00362">
    <property type="entry name" value="DnaA"/>
    <property type="match status" value="1"/>
</dbReference>
<dbReference type="Gene3D" id="1.10.8.60">
    <property type="match status" value="1"/>
</dbReference>
<dbReference type="CDD" id="cd06571">
    <property type="entry name" value="Bac_DnaA_C"/>
    <property type="match status" value="1"/>
</dbReference>
<dbReference type="InterPro" id="IPR027417">
    <property type="entry name" value="P-loop_NTPase"/>
</dbReference>
<dbReference type="PROSITE" id="PS01008">
    <property type="entry name" value="DNAA"/>
    <property type="match status" value="1"/>
</dbReference>
<evidence type="ECO:0000256" key="9">
    <source>
        <dbReference type="NCBIfam" id="TIGR00362"/>
    </source>
</evidence>
<keyword evidence="4 8" id="KW-0547">Nucleotide-binding</keyword>
<dbReference type="PANTHER" id="PTHR30050:SF2">
    <property type="entry name" value="CHROMOSOMAL REPLICATION INITIATOR PROTEIN DNAA"/>
    <property type="match status" value="1"/>
</dbReference>
<feature type="domain" description="AAA+ ATPase" evidence="12">
    <location>
        <begin position="138"/>
        <end position="272"/>
    </location>
</feature>
<dbReference type="InterPro" id="IPR013317">
    <property type="entry name" value="DnaA_dom"/>
</dbReference>
<keyword evidence="2 8" id="KW-0963">Cytoplasm</keyword>
<dbReference type="InterPro" id="IPR001957">
    <property type="entry name" value="Chromosome_initiator_DnaA"/>
</dbReference>
<comment type="similarity">
    <text evidence="1 8 11">Belongs to the DnaA family.</text>
</comment>
<feature type="domain" description="Chromosomal replication initiator DnaA C-terminal" evidence="13">
    <location>
        <begin position="357"/>
        <end position="426"/>
    </location>
</feature>
<dbReference type="PANTHER" id="PTHR30050">
    <property type="entry name" value="CHROMOSOMAL REPLICATION INITIATOR PROTEIN DNAA"/>
    <property type="match status" value="1"/>
</dbReference>
<evidence type="ECO:0000313" key="14">
    <source>
        <dbReference type="EMBL" id="HIU59388.1"/>
    </source>
</evidence>
<comment type="caution">
    <text evidence="14">The sequence shown here is derived from an EMBL/GenBank/DDBJ whole genome shotgun (WGS) entry which is preliminary data.</text>
</comment>
<dbReference type="GO" id="GO:0003688">
    <property type="term" value="F:DNA replication origin binding"/>
    <property type="evidence" value="ECO:0007669"/>
    <property type="project" value="UniProtKB-UniRule"/>
</dbReference>
<dbReference type="GO" id="GO:0005524">
    <property type="term" value="F:ATP binding"/>
    <property type="evidence" value="ECO:0007669"/>
    <property type="project" value="UniProtKB-UniRule"/>
</dbReference>
<evidence type="ECO:0000259" key="12">
    <source>
        <dbReference type="SMART" id="SM00382"/>
    </source>
</evidence>
<dbReference type="InterPro" id="IPR003593">
    <property type="entry name" value="AAA+_ATPase"/>
</dbReference>
<dbReference type="GO" id="GO:0006270">
    <property type="term" value="P:DNA replication initiation"/>
    <property type="evidence" value="ECO:0007669"/>
    <property type="project" value="UniProtKB-UniRule"/>
</dbReference>